<dbReference type="EMBL" id="BAABJP010000019">
    <property type="protein sequence ID" value="GAA5159777.1"/>
    <property type="molecule type" value="Genomic_DNA"/>
</dbReference>
<organism evidence="2 3">
    <name type="scientific">Pseudonocardia eucalypti</name>
    <dbReference type="NCBI Taxonomy" id="648755"/>
    <lineage>
        <taxon>Bacteria</taxon>
        <taxon>Bacillati</taxon>
        <taxon>Actinomycetota</taxon>
        <taxon>Actinomycetes</taxon>
        <taxon>Pseudonocardiales</taxon>
        <taxon>Pseudonocardiaceae</taxon>
        <taxon>Pseudonocardia</taxon>
    </lineage>
</organism>
<dbReference type="Pfam" id="PF13443">
    <property type="entry name" value="HTH_26"/>
    <property type="match status" value="1"/>
</dbReference>
<dbReference type="RefSeq" id="WP_185063312.1">
    <property type="nucleotide sequence ID" value="NZ_BAABJP010000019.1"/>
</dbReference>
<dbReference type="InterPro" id="IPR001387">
    <property type="entry name" value="Cro/C1-type_HTH"/>
</dbReference>
<evidence type="ECO:0000259" key="1">
    <source>
        <dbReference type="Pfam" id="PF13443"/>
    </source>
</evidence>
<dbReference type="Proteomes" id="UP001428817">
    <property type="component" value="Unassembled WGS sequence"/>
</dbReference>
<protein>
    <recommendedName>
        <fullName evidence="1">HTH cro/C1-type domain-containing protein</fullName>
    </recommendedName>
</protein>
<evidence type="ECO:0000313" key="2">
    <source>
        <dbReference type="EMBL" id="GAA5159777.1"/>
    </source>
</evidence>
<evidence type="ECO:0000313" key="3">
    <source>
        <dbReference type="Proteomes" id="UP001428817"/>
    </source>
</evidence>
<keyword evidence="3" id="KW-1185">Reference proteome</keyword>
<comment type="caution">
    <text evidence="2">The sequence shown here is derived from an EMBL/GenBank/DDBJ whole genome shotgun (WGS) entry which is preliminary data.</text>
</comment>
<name>A0ABP9QCV6_9PSEU</name>
<dbReference type="InterPro" id="IPR010982">
    <property type="entry name" value="Lambda_DNA-bd_dom_sf"/>
</dbReference>
<gene>
    <name evidence="2" type="ORF">GCM10023321_41400</name>
</gene>
<dbReference type="Gene3D" id="1.10.260.40">
    <property type="entry name" value="lambda repressor-like DNA-binding domains"/>
    <property type="match status" value="1"/>
</dbReference>
<dbReference type="SUPFAM" id="SSF47413">
    <property type="entry name" value="lambda repressor-like DNA-binding domains"/>
    <property type="match status" value="1"/>
</dbReference>
<feature type="domain" description="HTH cro/C1-type" evidence="1">
    <location>
        <begin position="10"/>
        <end position="76"/>
    </location>
</feature>
<accession>A0ABP9QCV6</accession>
<sequence>MQRDVDYHWHLSELMARRGLHNSTDLAPLLRERGINLSPSQVYRVVTQRPERVSLKLLAALCDIFDCGIGDLITVTATNTARSRRAAGGDSTVVSDPNVVSMNELRPLRARVTRDD</sequence>
<proteinExistence type="predicted"/>
<reference evidence="3" key="1">
    <citation type="journal article" date="2019" name="Int. J. Syst. Evol. Microbiol.">
        <title>The Global Catalogue of Microorganisms (GCM) 10K type strain sequencing project: providing services to taxonomists for standard genome sequencing and annotation.</title>
        <authorList>
            <consortium name="The Broad Institute Genomics Platform"/>
            <consortium name="The Broad Institute Genome Sequencing Center for Infectious Disease"/>
            <person name="Wu L."/>
            <person name="Ma J."/>
        </authorList>
    </citation>
    <scope>NUCLEOTIDE SEQUENCE [LARGE SCALE GENOMIC DNA]</scope>
    <source>
        <strain evidence="3">JCM 18303</strain>
    </source>
</reference>